<protein>
    <submittedName>
        <fullName evidence="1">Uncharacterized protein</fullName>
    </submittedName>
</protein>
<organism evidence="1 2">
    <name type="scientific">Candidatus Mcinerneyibacterium aminivorans</name>
    <dbReference type="NCBI Taxonomy" id="2703815"/>
    <lineage>
        <taxon>Bacteria</taxon>
        <taxon>Candidatus Macinerneyibacteriota</taxon>
        <taxon>Candidatus Mcinerneyibacteria</taxon>
        <taxon>Candidatus Mcinerneyibacteriales</taxon>
        <taxon>Candidatus Mcinerneyibacteriaceae</taxon>
        <taxon>Candidatus Mcinerneyibacterium</taxon>
    </lineage>
</organism>
<dbReference type="Proteomes" id="UP000324143">
    <property type="component" value="Unassembled WGS sequence"/>
</dbReference>
<keyword evidence="2" id="KW-1185">Reference proteome</keyword>
<evidence type="ECO:0000313" key="2">
    <source>
        <dbReference type="Proteomes" id="UP000324143"/>
    </source>
</evidence>
<comment type="caution">
    <text evidence="1">The sequence shown here is derived from an EMBL/GenBank/DDBJ whole genome shotgun (WGS) entry which is preliminary data.</text>
</comment>
<dbReference type="AlphaFoldDB" id="A0A5D0MHT3"/>
<name>A0A5D0MHT3_9BACT</name>
<proteinExistence type="predicted"/>
<dbReference type="EMBL" id="VSIX01000014">
    <property type="protein sequence ID" value="TYB31962.1"/>
    <property type="molecule type" value="Genomic_DNA"/>
</dbReference>
<gene>
    <name evidence="1" type="ORF">FXF47_01415</name>
</gene>
<reference evidence="1" key="1">
    <citation type="submission" date="2019-08" db="EMBL/GenBank/DDBJ databases">
        <title>Genomic characterization of a novel candidate phylum (ARYD3) from a high temperature, high salinity tertiary oil reservoir in north central Oklahoma, USA.</title>
        <authorList>
            <person name="Youssef N.H."/>
            <person name="Yadav A."/>
            <person name="Elshahed M.S."/>
        </authorList>
    </citation>
    <scope>NUCLEOTIDE SEQUENCE [LARGE SCALE GENOMIC DNA]</scope>
    <source>
        <strain evidence="1">ARYD3</strain>
    </source>
</reference>
<evidence type="ECO:0000313" key="1">
    <source>
        <dbReference type="EMBL" id="TYB31962.1"/>
    </source>
</evidence>
<sequence length="136" mass="16363">MNKPNNQKLKDKGTVTTEFFRKRGKMELMKDFGLDPERFDFVGIKFVFANKYPRKEHFIFYYCDKKEVGETYKEQMEFNEERGYLPIYKKKLDLSLEYLLGNYIKKLELATHGPGETSYREFNLKVRNMNTMPIEN</sequence>
<accession>A0A5D0MHT3</accession>